<sequence>MGKQSKAHFKQSFSFSKIDKKRHLHHFNQTPTWGHGMPEYPLRRSLSEVRLWLFMRPLNASDFLLSLTILGD</sequence>
<proteinExistence type="predicted"/>
<name>A0A2N7MJA6_VIBSP</name>
<dbReference type="AlphaFoldDB" id="A0A2N7MJA6"/>
<accession>A0A2N7MJA6</accession>
<dbReference type="Proteomes" id="UP000235533">
    <property type="component" value="Unassembled WGS sequence"/>
</dbReference>
<protein>
    <submittedName>
        <fullName evidence="1">Uncharacterized protein</fullName>
    </submittedName>
</protein>
<reference evidence="2" key="1">
    <citation type="submission" date="2016-07" db="EMBL/GenBank/DDBJ databases">
        <title>Nontailed viruses are major unrecognized killers of bacteria in the ocean.</title>
        <authorList>
            <person name="Kauffman K."/>
            <person name="Hussain F."/>
            <person name="Yang J."/>
            <person name="Arevalo P."/>
            <person name="Brown J."/>
            <person name="Cutler M."/>
            <person name="Kelly L."/>
            <person name="Polz M.F."/>
        </authorList>
    </citation>
    <scope>NUCLEOTIDE SEQUENCE [LARGE SCALE GENOMIC DNA]</scope>
    <source>
        <strain evidence="2">10N.261.48.B5</strain>
    </source>
</reference>
<gene>
    <name evidence="1" type="ORF">BCT54_10250</name>
</gene>
<evidence type="ECO:0000313" key="2">
    <source>
        <dbReference type="Proteomes" id="UP000235533"/>
    </source>
</evidence>
<dbReference type="EMBL" id="MCZF01000281">
    <property type="protein sequence ID" value="PMM41602.1"/>
    <property type="molecule type" value="Genomic_DNA"/>
</dbReference>
<evidence type="ECO:0000313" key="1">
    <source>
        <dbReference type="EMBL" id="PMM41602.1"/>
    </source>
</evidence>
<organism evidence="1 2">
    <name type="scientific">Vibrio splendidus</name>
    <dbReference type="NCBI Taxonomy" id="29497"/>
    <lineage>
        <taxon>Bacteria</taxon>
        <taxon>Pseudomonadati</taxon>
        <taxon>Pseudomonadota</taxon>
        <taxon>Gammaproteobacteria</taxon>
        <taxon>Vibrionales</taxon>
        <taxon>Vibrionaceae</taxon>
        <taxon>Vibrio</taxon>
    </lineage>
</organism>
<comment type="caution">
    <text evidence="1">The sequence shown here is derived from an EMBL/GenBank/DDBJ whole genome shotgun (WGS) entry which is preliminary data.</text>
</comment>